<name>A0A8S3KC52_9BILA</name>
<reference evidence="1" key="1">
    <citation type="submission" date="2021-02" db="EMBL/GenBank/DDBJ databases">
        <authorList>
            <person name="Nowell W R."/>
        </authorList>
    </citation>
    <scope>NUCLEOTIDE SEQUENCE</scope>
</reference>
<dbReference type="AlphaFoldDB" id="A0A8S3KC52"/>
<accession>A0A8S3KC52</accession>
<organism evidence="1 2">
    <name type="scientific">Rotaria magnacalcarata</name>
    <dbReference type="NCBI Taxonomy" id="392030"/>
    <lineage>
        <taxon>Eukaryota</taxon>
        <taxon>Metazoa</taxon>
        <taxon>Spiralia</taxon>
        <taxon>Gnathifera</taxon>
        <taxon>Rotifera</taxon>
        <taxon>Eurotatoria</taxon>
        <taxon>Bdelloidea</taxon>
        <taxon>Philodinida</taxon>
        <taxon>Philodinidae</taxon>
        <taxon>Rotaria</taxon>
    </lineage>
</organism>
<evidence type="ECO:0000313" key="1">
    <source>
        <dbReference type="EMBL" id="CAF5226423.1"/>
    </source>
</evidence>
<protein>
    <submittedName>
        <fullName evidence="1">Uncharacterized protein</fullName>
    </submittedName>
</protein>
<gene>
    <name evidence="1" type="ORF">GIL414_LOCUS87110</name>
</gene>
<evidence type="ECO:0000313" key="2">
    <source>
        <dbReference type="Proteomes" id="UP000681720"/>
    </source>
</evidence>
<feature type="non-terminal residue" evidence="1">
    <location>
        <position position="55"/>
    </location>
</feature>
<dbReference type="Proteomes" id="UP000681720">
    <property type="component" value="Unassembled WGS sequence"/>
</dbReference>
<proteinExistence type="predicted"/>
<sequence>MLDNCCIDFEHSLQILNTDHSQKRPTKQVVRNREDKHLREERFVDLPVDSARPFG</sequence>
<dbReference type="EMBL" id="CAJOBJ010378245">
    <property type="protein sequence ID" value="CAF5226423.1"/>
    <property type="molecule type" value="Genomic_DNA"/>
</dbReference>
<comment type="caution">
    <text evidence="1">The sequence shown here is derived from an EMBL/GenBank/DDBJ whole genome shotgun (WGS) entry which is preliminary data.</text>
</comment>